<organism evidence="1">
    <name type="scientific">Actinoplanes campanulatus</name>
    <dbReference type="NCBI Taxonomy" id="113559"/>
    <lineage>
        <taxon>Bacteria</taxon>
        <taxon>Bacillati</taxon>
        <taxon>Actinomycetota</taxon>
        <taxon>Actinomycetes</taxon>
        <taxon>Micromonosporales</taxon>
        <taxon>Micromonosporaceae</taxon>
        <taxon>Actinoplanes</taxon>
    </lineage>
</organism>
<comment type="caution">
    <text evidence="1">The sequence shown here is derived from an EMBL/GenBank/DDBJ whole genome shotgun (WGS) entry which is preliminary data.</text>
</comment>
<name>A0ABQ3WEB5_9ACTN</name>
<protein>
    <submittedName>
        <fullName evidence="1">Uncharacterized protein</fullName>
    </submittedName>
</protein>
<evidence type="ECO:0000313" key="1">
    <source>
        <dbReference type="EMBL" id="GID44528.1"/>
    </source>
</evidence>
<accession>A0ABQ3WEB5</accession>
<gene>
    <name evidence="1" type="ORF">Aca07nite_18030</name>
</gene>
<dbReference type="EMBL" id="BOMF01000033">
    <property type="protein sequence ID" value="GID44528.1"/>
    <property type="molecule type" value="Genomic_DNA"/>
</dbReference>
<sequence length="90" mass="9443">MGVAVVDEPMNIDARALMEAAKILGTTAAGDTVNAALREIVAVRQRVEALEELAGWVGPAISTNCWTSGIRVAEVTGQPVRWIAEPGSVN</sequence>
<reference evidence="1" key="1">
    <citation type="submission" date="2021-01" db="EMBL/GenBank/DDBJ databases">
        <title>Whole genome shotgun sequence of Actinoplanes capillaceus NBRC 16408.</title>
        <authorList>
            <person name="Komaki H."/>
            <person name="Tamura T."/>
        </authorList>
    </citation>
    <scope>NUCLEOTIDE SEQUENCE [LARGE SCALE GENOMIC DNA]</scope>
    <source>
        <strain evidence="1">NBRC 16408</strain>
    </source>
</reference>
<proteinExistence type="predicted"/>
<dbReference type="RefSeq" id="WP_204295155.1">
    <property type="nucleotide sequence ID" value="NZ_BAAAGQ010000007.1"/>
</dbReference>